<accession>A0ABW1FCP2</accession>
<dbReference type="InterPro" id="IPR036291">
    <property type="entry name" value="NAD(P)-bd_dom_sf"/>
</dbReference>
<dbReference type="Proteomes" id="UP001596067">
    <property type="component" value="Unassembled WGS sequence"/>
</dbReference>
<gene>
    <name evidence="5" type="ORF">ACFP0N_40030</name>
</gene>
<evidence type="ECO:0000256" key="3">
    <source>
        <dbReference type="PROSITE-ProRule" id="PRU01363"/>
    </source>
</evidence>
<keyword evidence="6" id="KW-1185">Reference proteome</keyword>
<dbReference type="PANTHER" id="PTHR43775:SF51">
    <property type="entry name" value="INACTIVE PHENOLPHTHIOCEROL SYNTHESIS POLYKETIDE SYNTHASE TYPE I PKS1-RELATED"/>
    <property type="match status" value="1"/>
</dbReference>
<evidence type="ECO:0000256" key="2">
    <source>
        <dbReference type="ARBA" id="ARBA00023268"/>
    </source>
</evidence>
<dbReference type="RefSeq" id="WP_380238102.1">
    <property type="nucleotide sequence ID" value="NZ_JBHSOD010000157.1"/>
</dbReference>
<feature type="domain" description="PKS/mFAS DH" evidence="4">
    <location>
        <begin position="49"/>
        <end position="333"/>
    </location>
</feature>
<sequence>PTWTTLNLQPHTDHLALPTYAFQHQRYWLDSAASGTGDPAGLGLVPADHPLLGATIALAEGEGVVFTGRVSVRTQPWLADHVVFGTVLLPGTAYVELATRVGAEFGCGRVEELVLESPLLIPEQGAVQLRVTVGGIDDTGRRSLTVHSRIEPSTLDIASAEGAWARHAVGVLVPDPVASSEPDGSGLSVWPPEGAEPVDVSGLYDGLAEVGYGYGPVFQGLQAAWRVGGDVFAEVALAEDDHAAAARFGLHPALLDAALHALGLVEGTGRGGVGLPFSWSGVSLHATGATALRVRLSPAGEDTVSLTVADAVGRPVALVDALVTRPFSAQQLAGARAAGKSPLFGLEWSAVPVTGAAPVEPGRWAVLERAGTGAASAVLDVAGSLRGAGVTVESYADLAALDAAVDSGVPVPAVVVVPFVSAVPSVLTSPDEVAAVNSSARQRTVDALGLLQSWLGDERYAASRLVLLTHHAIATHPD</sequence>
<dbReference type="SMART" id="SM00826">
    <property type="entry name" value="PKS_DH"/>
    <property type="match status" value="1"/>
</dbReference>
<keyword evidence="1" id="KW-0808">Transferase</keyword>
<proteinExistence type="predicted"/>
<keyword evidence="2" id="KW-0511">Multifunctional enzyme</keyword>
<dbReference type="Pfam" id="PF21089">
    <property type="entry name" value="PKS_DH_N"/>
    <property type="match status" value="1"/>
</dbReference>
<dbReference type="InterPro" id="IPR050091">
    <property type="entry name" value="PKS_NRPS_Biosynth_Enz"/>
</dbReference>
<dbReference type="Gene3D" id="3.10.129.110">
    <property type="entry name" value="Polyketide synthase dehydratase"/>
    <property type="match status" value="1"/>
</dbReference>
<feature type="non-terminal residue" evidence="5">
    <location>
        <position position="1"/>
    </location>
</feature>
<evidence type="ECO:0000259" key="4">
    <source>
        <dbReference type="PROSITE" id="PS52019"/>
    </source>
</evidence>
<evidence type="ECO:0000313" key="5">
    <source>
        <dbReference type="EMBL" id="MFC5891156.1"/>
    </source>
</evidence>
<comment type="caution">
    <text evidence="5">The sequence shown here is derived from an EMBL/GenBank/DDBJ whole genome shotgun (WGS) entry which is preliminary data.</text>
</comment>
<feature type="region of interest" description="C-terminal hotdog fold" evidence="3">
    <location>
        <begin position="195"/>
        <end position="333"/>
    </location>
</feature>
<name>A0ABW1FCP2_9ACTN</name>
<dbReference type="PANTHER" id="PTHR43775">
    <property type="entry name" value="FATTY ACID SYNTHASE"/>
    <property type="match status" value="1"/>
</dbReference>
<dbReference type="PROSITE" id="PS52019">
    <property type="entry name" value="PKS_MFAS_DH"/>
    <property type="match status" value="1"/>
</dbReference>
<protein>
    <submittedName>
        <fullName evidence="5">Polyketide synthase dehydratase domain-containing protein</fullName>
    </submittedName>
</protein>
<dbReference type="InterPro" id="IPR042104">
    <property type="entry name" value="PKS_dehydratase_sf"/>
</dbReference>
<evidence type="ECO:0000256" key="1">
    <source>
        <dbReference type="ARBA" id="ARBA00022679"/>
    </source>
</evidence>
<feature type="active site" description="Proton acceptor; for dehydratase activity" evidence="3">
    <location>
        <position position="81"/>
    </location>
</feature>
<evidence type="ECO:0000313" key="6">
    <source>
        <dbReference type="Proteomes" id="UP001596067"/>
    </source>
</evidence>
<dbReference type="InterPro" id="IPR049551">
    <property type="entry name" value="PKS_DH_C"/>
</dbReference>
<dbReference type="InterPro" id="IPR020807">
    <property type="entry name" value="PKS_DH"/>
</dbReference>
<dbReference type="Pfam" id="PF14765">
    <property type="entry name" value="PS-DH"/>
    <property type="match status" value="1"/>
</dbReference>
<organism evidence="5 6">
    <name type="scientific">Kitasatospora aburaviensis</name>
    <dbReference type="NCBI Taxonomy" id="67265"/>
    <lineage>
        <taxon>Bacteria</taxon>
        <taxon>Bacillati</taxon>
        <taxon>Actinomycetota</taxon>
        <taxon>Actinomycetes</taxon>
        <taxon>Kitasatosporales</taxon>
        <taxon>Streptomycetaceae</taxon>
        <taxon>Kitasatospora</taxon>
    </lineage>
</organism>
<dbReference type="SUPFAM" id="SSF51735">
    <property type="entry name" value="NAD(P)-binding Rossmann-fold domains"/>
    <property type="match status" value="1"/>
</dbReference>
<feature type="non-terminal residue" evidence="5">
    <location>
        <position position="478"/>
    </location>
</feature>
<dbReference type="EMBL" id="JBHSOD010000157">
    <property type="protein sequence ID" value="MFC5891156.1"/>
    <property type="molecule type" value="Genomic_DNA"/>
</dbReference>
<feature type="active site" description="Proton donor; for dehydratase activity" evidence="3">
    <location>
        <position position="256"/>
    </location>
</feature>
<dbReference type="InterPro" id="IPR049552">
    <property type="entry name" value="PKS_DH_N"/>
</dbReference>
<dbReference type="Gene3D" id="3.40.50.11460">
    <property type="match status" value="1"/>
</dbReference>
<reference evidence="6" key="1">
    <citation type="journal article" date="2019" name="Int. J. Syst. Evol. Microbiol.">
        <title>The Global Catalogue of Microorganisms (GCM) 10K type strain sequencing project: providing services to taxonomists for standard genome sequencing and annotation.</title>
        <authorList>
            <consortium name="The Broad Institute Genomics Platform"/>
            <consortium name="The Broad Institute Genome Sequencing Center for Infectious Disease"/>
            <person name="Wu L."/>
            <person name="Ma J."/>
        </authorList>
    </citation>
    <scope>NUCLEOTIDE SEQUENCE [LARGE SCALE GENOMIC DNA]</scope>
    <source>
        <strain evidence="6">CGMCC 4.1469</strain>
    </source>
</reference>
<dbReference type="InterPro" id="IPR049900">
    <property type="entry name" value="PKS_mFAS_DH"/>
</dbReference>
<feature type="region of interest" description="N-terminal hotdog fold" evidence="3">
    <location>
        <begin position="49"/>
        <end position="179"/>
    </location>
</feature>